<keyword evidence="1" id="KW-0175">Coiled coil</keyword>
<accession>A0AA40X3S4</accession>
<proteinExistence type="predicted"/>
<name>A0AA40X3S4_9GAMM</name>
<protein>
    <submittedName>
        <fullName evidence="2">Uncharacterized protein</fullName>
    </submittedName>
</protein>
<dbReference type="EMBL" id="JADMKS010000006">
    <property type="protein sequence ID" value="MBF6638166.1"/>
    <property type="molecule type" value="Genomic_DNA"/>
</dbReference>
<dbReference type="Proteomes" id="UP000705283">
    <property type="component" value="Unassembled WGS sequence"/>
</dbReference>
<feature type="coiled-coil region" evidence="1">
    <location>
        <begin position="1479"/>
        <end position="1513"/>
    </location>
</feature>
<evidence type="ECO:0000313" key="2">
    <source>
        <dbReference type="EMBL" id="MBF6638166.1"/>
    </source>
</evidence>
<reference evidence="2" key="1">
    <citation type="submission" date="2020-11" db="EMBL/GenBank/DDBJ databases">
        <authorList>
            <person name="Lee S.D."/>
        </authorList>
    </citation>
    <scope>NUCLEOTIDE SEQUENCE</scope>
    <source>
        <strain evidence="2">SAP-2</strain>
    </source>
</reference>
<gene>
    <name evidence="2" type="ORF">ITX54_15990</name>
</gene>
<dbReference type="RefSeq" id="WP_194978371.1">
    <property type="nucleotide sequence ID" value="NZ_JADMKS010000006.1"/>
</dbReference>
<sequence>MPLIKRAILNKAELTGRGIESPDESSTFVRTLIGFIDGAVNSLPVPVSFSLTQSPKAFIWKLSDGAFALAISLIEQIQSTAADVGLAEYPSLHQPLLASLNHYLRNEGYALSSTQLLGPASTFLMIYPLMAKWCGHSLQTPPSAIYTRELASYLAGACEFSMDTTFSHNIPAQTLTWQSDGIQASALAGENSNDDFFDTPNPLSLGELPSLGLPDTRPAYGPINPTSFYRIRPDSTAVFIGRCHDTLLNRCHAPPLHNVTRGAVADLAGANVYVHIEESKNRALYAISTGGAAMNVNSHPTATASLALPSLGFNDPLLFPVAESAEIAVRAVPWASSGAQFVAAPAARSRRSVINDGALSVVYRERQFELSQAQRHALLERLRTVTVVRSANGVAQREELQMLNILADDGSIGPLFAPDDSPPDCLNGLNDSPAPASAKNMGDLFEQVDDWMHRLPVERLHKIIQQYVHDNQSTGWARASMASGHNPGLLNVITTLERLVIRQASDRKLYVSPEEENIFITLLLADSPFDKNEELRAALMASPIAEFMLAKLLLSQLDRQMPVPGQLLAHSYQQIRRLINGAGRVTFSRLDDLLNEVQELFKSQVISLIQGEQDVLPVYLTRHRLVRMMHWHKRLMEFEYPFMALRSRVDLRDVACLSREGLMMSLGVRRLNDRETIATASRKELAELGQDLLLNNSPEALLDEFAETEALFTMPDAYFTRGIKQSADSLKREGVLVIQFLEAKRRLAAELKTLRNDDSMRVKAYQNFLAVKRGLYALALETIALKDRNILLRYLQNIDGVDLQFVRMVDSQGSGTQVKSPYVGFFLSCGSSNDQPTVAQHKTDYFISLMPIQSDTTQGLAFNLTGIMPVTLIERENFLNHQGKNEFLVRLSGALLTEPSRYRFNLESQGKLYSNIGIKNWTQTASSLAREITQRQFVAVVSPILPSNADSPASEAKPEAHHTSWFARLLNELIYLTPLGSCKDAVVDLINAHIGTFILDGAFCLYAFFPAGSEEEEGLKTVGNVIKNVLKKCLEDNIATSTDEIILTKLDSLISEVEEQMTSGLLSSNQVRHRLTANLKLVPLLAPPAAYATLALDEVPQSFQPYLAWRDPLHDNLYFIFNTAEGQKRVYRLDEHNKLLMPNHTPSLLALIERAPSLQDSATLRTTLNRRDISMLRRAIYQRETMDNLAQYSHLQAAEISAPLIALREDSAEGPRYYPAQKRLGNKNIYIISPNGMPEDQWIEVAQHDGKLRYRNDNTIHFSSTPRSSHLTGTEDVYTSLLGELENVPAGWRIESIWIEQQSTQRIVVGWQDAEGKIHYRHPDGEGRWLLWDSQHRGVFCQKVTLHNSRQKRNDPLAQGLIAELFSPEHCGYLTVPHVNCPARATALEALTRQLKNLAEPVVLNKIACATMAKEISQKFTDIWETVPEMLRRFIINIGDWKVDVVNVHEIGAFSNKLFEYAFSLKSKNNLSAEQLAVRDDFMARVSQLITEYQALKEKVSEQKRLKEEFKESSKAYYETYISRNLKANHWLNRWLNRIRYAGKAEGNYVIKAATPEKIARKYPFLHRGIISALTNLNKMATTISEALATPDYLTQLLSTFFNADFSTGQVHEFNYKIKKYLDRIASFKMDDIVVVADRMSEGKLVSGCFKTPVEKLIYGDGAYSFVYNSDEDKSIYLFDYLSNSHFLEFALAHELGHLVFDDKNYVFQEEICLKPGSISKNFSFAGAARLAKQLMIDKEFFIDYLAKNSRFAYAFYRHFYAHSNNYTHKRALRNYYNLFWDKNTADSTYLRDNSLKKRSLRPLVDYLYSQPDIKLSMAYYNPDIFCGLFQLAYERAQTLPPSDTSDTSSRVKRHAFNVEFNQTEQLFINLLLKPLYEKHLQAVGNDLRV</sequence>
<reference evidence="2" key="2">
    <citation type="submission" date="2022-09" db="EMBL/GenBank/DDBJ databases">
        <title>Rouxiella aceris sp. nov., isolated from tree sap and emended description of the genus Rhouxiella.</title>
        <authorList>
            <person name="Kim I.S."/>
        </authorList>
    </citation>
    <scope>NUCLEOTIDE SEQUENCE</scope>
    <source>
        <strain evidence="2">SAP-2</strain>
    </source>
</reference>
<organism evidence="2 3">
    <name type="scientific">Rouxiella silvae</name>
    <dbReference type="NCBI Taxonomy" id="1646373"/>
    <lineage>
        <taxon>Bacteria</taxon>
        <taxon>Pseudomonadati</taxon>
        <taxon>Pseudomonadota</taxon>
        <taxon>Gammaproteobacteria</taxon>
        <taxon>Enterobacterales</taxon>
        <taxon>Yersiniaceae</taxon>
        <taxon>Rouxiella</taxon>
    </lineage>
</organism>
<evidence type="ECO:0000256" key="1">
    <source>
        <dbReference type="SAM" id="Coils"/>
    </source>
</evidence>
<evidence type="ECO:0000313" key="3">
    <source>
        <dbReference type="Proteomes" id="UP000705283"/>
    </source>
</evidence>
<comment type="caution">
    <text evidence="2">The sequence shown here is derived from an EMBL/GenBank/DDBJ whole genome shotgun (WGS) entry which is preliminary data.</text>
</comment>